<keyword evidence="7" id="KW-1185">Reference proteome</keyword>
<dbReference type="GO" id="GO:0008252">
    <property type="term" value="F:nucleotidase activity"/>
    <property type="evidence" value="ECO:0007669"/>
    <property type="project" value="InterPro"/>
</dbReference>
<dbReference type="SUPFAM" id="SSF64167">
    <property type="entry name" value="SurE-like"/>
    <property type="match status" value="1"/>
</dbReference>
<dbReference type="AlphaFoldDB" id="A0A9P5PQA4"/>
<evidence type="ECO:0000256" key="3">
    <source>
        <dbReference type="ARBA" id="ARBA00022801"/>
    </source>
</evidence>
<feature type="chain" id="PRO_5040488591" evidence="4">
    <location>
        <begin position="18"/>
        <end position="301"/>
    </location>
</feature>
<dbReference type="InterPro" id="IPR036523">
    <property type="entry name" value="SurE-like_sf"/>
</dbReference>
<organism evidence="6 7">
    <name type="scientific">Rhodocollybia butyracea</name>
    <dbReference type="NCBI Taxonomy" id="206335"/>
    <lineage>
        <taxon>Eukaryota</taxon>
        <taxon>Fungi</taxon>
        <taxon>Dikarya</taxon>
        <taxon>Basidiomycota</taxon>
        <taxon>Agaricomycotina</taxon>
        <taxon>Agaricomycetes</taxon>
        <taxon>Agaricomycetidae</taxon>
        <taxon>Agaricales</taxon>
        <taxon>Marasmiineae</taxon>
        <taxon>Omphalotaceae</taxon>
        <taxon>Rhodocollybia</taxon>
    </lineage>
</organism>
<evidence type="ECO:0000259" key="5">
    <source>
        <dbReference type="Pfam" id="PF01975"/>
    </source>
</evidence>
<feature type="domain" description="Survival protein SurE-like phosphatase/nucleotidase" evidence="5">
    <location>
        <begin position="20"/>
        <end position="223"/>
    </location>
</feature>
<evidence type="ECO:0000313" key="7">
    <source>
        <dbReference type="Proteomes" id="UP000772434"/>
    </source>
</evidence>
<comment type="caution">
    <text evidence="6">The sequence shown here is derived from an EMBL/GenBank/DDBJ whole genome shotgun (WGS) entry which is preliminary data.</text>
</comment>
<keyword evidence="2" id="KW-0479">Metal-binding</keyword>
<dbReference type="Proteomes" id="UP000772434">
    <property type="component" value="Unassembled WGS sequence"/>
</dbReference>
<evidence type="ECO:0000256" key="4">
    <source>
        <dbReference type="SAM" id="SignalP"/>
    </source>
</evidence>
<dbReference type="Pfam" id="PF01975">
    <property type="entry name" value="SurE"/>
    <property type="match status" value="1"/>
</dbReference>
<comment type="similarity">
    <text evidence="1">Belongs to the SurE nucleotidase family.</text>
</comment>
<keyword evidence="3" id="KW-0378">Hydrolase</keyword>
<evidence type="ECO:0000313" key="6">
    <source>
        <dbReference type="EMBL" id="KAF9067436.1"/>
    </source>
</evidence>
<keyword evidence="4" id="KW-0732">Signal</keyword>
<dbReference type="OrthoDB" id="4018688at2759"/>
<dbReference type="PANTHER" id="PTHR30457:SF0">
    <property type="entry name" value="PHOSPHATASE, PUTATIVE (AFU_ORTHOLOGUE AFUA_4G01070)-RELATED"/>
    <property type="match status" value="1"/>
</dbReference>
<evidence type="ECO:0000256" key="1">
    <source>
        <dbReference type="ARBA" id="ARBA00011062"/>
    </source>
</evidence>
<dbReference type="InterPro" id="IPR002828">
    <property type="entry name" value="SurE-like_Pase/nucleotidase"/>
</dbReference>
<dbReference type="EMBL" id="JADNRY010000073">
    <property type="protein sequence ID" value="KAF9067436.1"/>
    <property type="molecule type" value="Genomic_DNA"/>
</dbReference>
<sequence length="301" mass="30710">MKFSITATLLSVGLARSTNIILTNDDGWAVAMIRAQDTALLNAGYEVVLSSPAEDKSGTGTSTAPPTVLTEPCEFDTCPTGSPPVGFNASDPRLNYVNSFPVDAVSFGIETLANQFFGGVPDFVVSGPNVGTNLGPDISGSGTVGAANEAALLGVPSTAFSAKGLSQVAYTDLDNDDADTFSAEVAAALTVEFVDALLADGKPYLPVGISINVNYPASSPTGCASTSDFSFILTRIAPNASVTDVETCGTDHLPGEAEVNVTPGCFASVSVMNATTEGDVDAITQAFVLNRLGGFLSCLPS</sequence>
<evidence type="ECO:0000256" key="2">
    <source>
        <dbReference type="ARBA" id="ARBA00022723"/>
    </source>
</evidence>
<dbReference type="GO" id="GO:0046872">
    <property type="term" value="F:metal ion binding"/>
    <property type="evidence" value="ECO:0007669"/>
    <property type="project" value="UniProtKB-KW"/>
</dbReference>
<feature type="signal peptide" evidence="4">
    <location>
        <begin position="1"/>
        <end position="17"/>
    </location>
</feature>
<reference evidence="6" key="1">
    <citation type="submission" date="2020-11" db="EMBL/GenBank/DDBJ databases">
        <authorList>
            <consortium name="DOE Joint Genome Institute"/>
            <person name="Ahrendt S."/>
            <person name="Riley R."/>
            <person name="Andreopoulos W."/>
            <person name="Labutti K."/>
            <person name="Pangilinan J."/>
            <person name="Ruiz-Duenas F.J."/>
            <person name="Barrasa J.M."/>
            <person name="Sanchez-Garcia M."/>
            <person name="Camarero S."/>
            <person name="Miyauchi S."/>
            <person name="Serrano A."/>
            <person name="Linde D."/>
            <person name="Babiker R."/>
            <person name="Drula E."/>
            <person name="Ayuso-Fernandez I."/>
            <person name="Pacheco R."/>
            <person name="Padilla G."/>
            <person name="Ferreira P."/>
            <person name="Barriuso J."/>
            <person name="Kellner H."/>
            <person name="Castanera R."/>
            <person name="Alfaro M."/>
            <person name="Ramirez L."/>
            <person name="Pisabarro A.G."/>
            <person name="Kuo A."/>
            <person name="Tritt A."/>
            <person name="Lipzen A."/>
            <person name="He G."/>
            <person name="Yan M."/>
            <person name="Ng V."/>
            <person name="Cullen D."/>
            <person name="Martin F."/>
            <person name="Rosso M.-N."/>
            <person name="Henrissat B."/>
            <person name="Hibbett D."/>
            <person name="Martinez A.T."/>
            <person name="Grigoriev I.V."/>
        </authorList>
    </citation>
    <scope>NUCLEOTIDE SEQUENCE</scope>
    <source>
        <strain evidence="6">AH 40177</strain>
    </source>
</reference>
<protein>
    <submittedName>
        <fullName evidence="6">Acid phosphatase</fullName>
    </submittedName>
</protein>
<proteinExistence type="inferred from homology"/>
<dbReference type="InterPro" id="IPR030048">
    <property type="entry name" value="SurE"/>
</dbReference>
<dbReference type="PANTHER" id="PTHR30457">
    <property type="entry name" value="5'-NUCLEOTIDASE SURE"/>
    <property type="match status" value="1"/>
</dbReference>
<name>A0A9P5PQA4_9AGAR</name>
<dbReference type="Gene3D" id="3.40.1210.10">
    <property type="entry name" value="Survival protein SurE-like phosphatase/nucleotidase"/>
    <property type="match status" value="1"/>
</dbReference>
<accession>A0A9P5PQA4</accession>
<gene>
    <name evidence="6" type="ORF">BDP27DRAFT_1383931</name>
</gene>